<dbReference type="GO" id="GO:0000160">
    <property type="term" value="P:phosphorelay signal transduction system"/>
    <property type="evidence" value="ECO:0007669"/>
    <property type="project" value="InterPro"/>
</dbReference>
<dbReference type="Proteomes" id="UP000254835">
    <property type="component" value="Unassembled WGS sequence"/>
</dbReference>
<feature type="domain" description="OmpR/PhoB-type" evidence="4">
    <location>
        <begin position="2"/>
        <end position="105"/>
    </location>
</feature>
<evidence type="ECO:0000256" key="3">
    <source>
        <dbReference type="SAM" id="Phobius"/>
    </source>
</evidence>
<keyword evidence="3" id="KW-0472">Membrane</keyword>
<keyword evidence="3" id="KW-0812">Transmembrane</keyword>
<protein>
    <submittedName>
        <fullName evidence="5">Transcriptional regulatory protein, C terminal</fullName>
    </submittedName>
</protein>
<dbReference type="SUPFAM" id="SSF46894">
    <property type="entry name" value="C-terminal effector domain of the bipartite response regulators"/>
    <property type="match status" value="1"/>
</dbReference>
<sequence length="254" mass="28375">MDKSYVINGDVIFYPGSGIVSSLLTGNTVKLNSPTAQLLEAFVSRVGITISQSELYNIAWGEKGSSVTPNTLYQNISLLRKALKDVGVTGESVTTVRGKGFIFTMATVIENMTDNEIVKNISLECNDNKTKKKMIIVYSIIMGGCFILILLYFFIKSQPGYFVARKSDGFSFSHINEKCFIYYDNSNDMNSIIPDIDVFLEGTLSSCQVYPYLYISLSELHSTISLTSCKNEIINNSKNVCKTELFYDFDSLNR</sequence>
<name>A0A380Q0S0_YERFR</name>
<accession>A0A380Q0S0</accession>
<dbReference type="SMART" id="SM00862">
    <property type="entry name" value="Trans_reg_C"/>
    <property type="match status" value="1"/>
</dbReference>
<evidence type="ECO:0000256" key="1">
    <source>
        <dbReference type="ARBA" id="ARBA00023125"/>
    </source>
</evidence>
<reference evidence="5 6" key="1">
    <citation type="submission" date="2018-06" db="EMBL/GenBank/DDBJ databases">
        <authorList>
            <consortium name="Pathogen Informatics"/>
            <person name="Doyle S."/>
        </authorList>
    </citation>
    <scope>NUCLEOTIDE SEQUENCE [LARGE SCALE GENOMIC DNA]</scope>
    <source>
        <strain evidence="5 6">NCTC11470</strain>
    </source>
</reference>
<proteinExistence type="predicted"/>
<evidence type="ECO:0000259" key="4">
    <source>
        <dbReference type="PROSITE" id="PS51755"/>
    </source>
</evidence>
<gene>
    <name evidence="5" type="ORF">NCTC11470_03995</name>
</gene>
<dbReference type="InterPro" id="IPR001867">
    <property type="entry name" value="OmpR/PhoB-type_DNA-bd"/>
</dbReference>
<evidence type="ECO:0000313" key="5">
    <source>
        <dbReference type="EMBL" id="SUP78857.1"/>
    </source>
</evidence>
<dbReference type="EMBL" id="UHJA01000001">
    <property type="protein sequence ID" value="SUP78857.1"/>
    <property type="molecule type" value="Genomic_DNA"/>
</dbReference>
<dbReference type="GeneID" id="57904014"/>
<evidence type="ECO:0000256" key="2">
    <source>
        <dbReference type="PROSITE-ProRule" id="PRU01091"/>
    </source>
</evidence>
<dbReference type="InterPro" id="IPR036388">
    <property type="entry name" value="WH-like_DNA-bd_sf"/>
</dbReference>
<feature type="DNA-binding region" description="OmpR/PhoB-type" evidence="2">
    <location>
        <begin position="2"/>
        <end position="105"/>
    </location>
</feature>
<dbReference type="GO" id="GO:0003677">
    <property type="term" value="F:DNA binding"/>
    <property type="evidence" value="ECO:0007669"/>
    <property type="project" value="UniProtKB-UniRule"/>
</dbReference>
<dbReference type="PROSITE" id="PS51755">
    <property type="entry name" value="OMPR_PHOB"/>
    <property type="match status" value="1"/>
</dbReference>
<dbReference type="InterPro" id="IPR016032">
    <property type="entry name" value="Sig_transdc_resp-reg_C-effctor"/>
</dbReference>
<evidence type="ECO:0000313" key="6">
    <source>
        <dbReference type="Proteomes" id="UP000254835"/>
    </source>
</evidence>
<feature type="transmembrane region" description="Helical" evidence="3">
    <location>
        <begin position="135"/>
        <end position="155"/>
    </location>
</feature>
<dbReference type="AlphaFoldDB" id="A0A380Q0S0"/>
<dbReference type="Pfam" id="PF00486">
    <property type="entry name" value="Trans_reg_C"/>
    <property type="match status" value="1"/>
</dbReference>
<organism evidence="5 6">
    <name type="scientific">Yersinia frederiksenii</name>
    <dbReference type="NCBI Taxonomy" id="29484"/>
    <lineage>
        <taxon>Bacteria</taxon>
        <taxon>Pseudomonadati</taxon>
        <taxon>Pseudomonadota</taxon>
        <taxon>Gammaproteobacteria</taxon>
        <taxon>Enterobacterales</taxon>
        <taxon>Yersiniaceae</taxon>
        <taxon>Yersinia</taxon>
    </lineage>
</organism>
<keyword evidence="3" id="KW-1133">Transmembrane helix</keyword>
<keyword evidence="1 2" id="KW-0238">DNA-binding</keyword>
<dbReference type="RefSeq" id="WP_032912052.1">
    <property type="nucleotide sequence ID" value="NZ_CABMMH010000019.1"/>
</dbReference>
<dbReference type="GO" id="GO:0006355">
    <property type="term" value="P:regulation of DNA-templated transcription"/>
    <property type="evidence" value="ECO:0007669"/>
    <property type="project" value="InterPro"/>
</dbReference>
<dbReference type="CDD" id="cd00383">
    <property type="entry name" value="trans_reg_C"/>
    <property type="match status" value="1"/>
</dbReference>
<dbReference type="Gene3D" id="1.10.10.10">
    <property type="entry name" value="Winged helix-like DNA-binding domain superfamily/Winged helix DNA-binding domain"/>
    <property type="match status" value="1"/>
</dbReference>